<dbReference type="GO" id="GO:0141166">
    <property type="term" value="P:chromosomal 5-methylcytosine DNA demethylation pathway"/>
    <property type="evidence" value="ECO:0007669"/>
    <property type="project" value="UniProtKB-UniRule"/>
</dbReference>
<dbReference type="SMART" id="SM01333">
    <property type="entry name" value="Tet_JBP"/>
    <property type="match status" value="1"/>
</dbReference>
<evidence type="ECO:0000313" key="15">
    <source>
        <dbReference type="Proteomes" id="UP000014760"/>
    </source>
</evidence>
<reference evidence="15" key="1">
    <citation type="submission" date="2012-12" db="EMBL/GenBank/DDBJ databases">
        <authorList>
            <person name="Hellsten U."/>
            <person name="Grimwood J."/>
            <person name="Chapman J.A."/>
            <person name="Shapiro H."/>
            <person name="Aerts A."/>
            <person name="Otillar R.P."/>
            <person name="Terry A.Y."/>
            <person name="Boore J.L."/>
            <person name="Simakov O."/>
            <person name="Marletaz F."/>
            <person name="Cho S.-J."/>
            <person name="Edsinger-Gonzales E."/>
            <person name="Havlak P."/>
            <person name="Kuo D.-H."/>
            <person name="Larsson T."/>
            <person name="Lv J."/>
            <person name="Arendt D."/>
            <person name="Savage R."/>
            <person name="Osoegawa K."/>
            <person name="de Jong P."/>
            <person name="Lindberg D.R."/>
            <person name="Seaver E.C."/>
            <person name="Weisblat D.A."/>
            <person name="Putnam N.H."/>
            <person name="Grigoriev I.V."/>
            <person name="Rokhsar D.S."/>
        </authorList>
    </citation>
    <scope>NUCLEOTIDE SEQUENCE</scope>
    <source>
        <strain evidence="15">I ESC-2004</strain>
    </source>
</reference>
<evidence type="ECO:0000256" key="9">
    <source>
        <dbReference type="ARBA" id="ARBA00047840"/>
    </source>
</evidence>
<accession>R7U998</accession>
<dbReference type="InterPro" id="IPR024779">
    <property type="entry name" value="2OGFeDO_JBP1/TET_oxygenase_dom"/>
</dbReference>
<keyword evidence="7 11" id="KW-0560">Oxidoreductase</keyword>
<keyword evidence="8 11" id="KW-0408">Iron</keyword>
<evidence type="ECO:0000256" key="4">
    <source>
        <dbReference type="ARBA" id="ARBA00022723"/>
    </source>
</evidence>
<dbReference type="Proteomes" id="UP000014760">
    <property type="component" value="Unassembled WGS sequence"/>
</dbReference>
<evidence type="ECO:0000256" key="7">
    <source>
        <dbReference type="ARBA" id="ARBA00023002"/>
    </source>
</evidence>
<evidence type="ECO:0000256" key="8">
    <source>
        <dbReference type="ARBA" id="ARBA00023004"/>
    </source>
</evidence>
<dbReference type="PANTHER" id="PTHR23358">
    <property type="entry name" value="METHYLCYTOSINE DIOXYGENASE TET"/>
    <property type="match status" value="1"/>
</dbReference>
<comment type="cofactor">
    <cofactor evidence="11">
        <name>Zn(2+)</name>
        <dbReference type="ChEBI" id="CHEBI:29105"/>
    </cofactor>
    <text evidence="11">The zinc ions have a structural role.</text>
</comment>
<proteinExistence type="inferred from homology"/>
<evidence type="ECO:0000313" key="14">
    <source>
        <dbReference type="EnsemblMetazoa" id="CapteP102094"/>
    </source>
</evidence>
<dbReference type="EnsemblMetazoa" id="CapteT102094">
    <property type="protein sequence ID" value="CapteP102094"/>
    <property type="gene ID" value="CapteG102094"/>
</dbReference>
<dbReference type="EMBL" id="AMQN01009728">
    <property type="status" value="NOT_ANNOTATED_CDS"/>
    <property type="molecule type" value="Genomic_DNA"/>
</dbReference>
<evidence type="ECO:0000256" key="1">
    <source>
        <dbReference type="ARBA" id="ARBA00004286"/>
    </source>
</evidence>
<comment type="catalytic activity">
    <reaction evidence="9 11">
        <text>a 5-formyl-2'-deoxycytidine in DNA + 2-oxoglutarate + O2 = a 5-carboxyl-2'-deoxycytidine in DNA + succinate + CO2 + H(+)</text>
        <dbReference type="Rhea" id="RHEA:53832"/>
        <dbReference type="Rhea" id="RHEA-COMP:13656"/>
        <dbReference type="Rhea" id="RHEA-COMP:13657"/>
        <dbReference type="ChEBI" id="CHEBI:15378"/>
        <dbReference type="ChEBI" id="CHEBI:15379"/>
        <dbReference type="ChEBI" id="CHEBI:16526"/>
        <dbReference type="ChEBI" id="CHEBI:16810"/>
        <dbReference type="ChEBI" id="CHEBI:30031"/>
        <dbReference type="ChEBI" id="CHEBI:137731"/>
        <dbReference type="ChEBI" id="CHEBI:137732"/>
        <dbReference type="EC" id="1.14.11.80"/>
    </reaction>
</comment>
<gene>
    <name evidence="13" type="ORF">CAPTEDRAFT_102094</name>
</gene>
<dbReference type="HOGENOM" id="CLU_890077_0_0_1"/>
<dbReference type="GO" id="GO:0040029">
    <property type="term" value="P:epigenetic regulation of gene expression"/>
    <property type="evidence" value="ECO:0007669"/>
    <property type="project" value="InterPro"/>
</dbReference>
<evidence type="ECO:0000256" key="5">
    <source>
        <dbReference type="ARBA" id="ARBA00022833"/>
    </source>
</evidence>
<dbReference type="STRING" id="283909.R7U998"/>
<dbReference type="EMBL" id="KB306072">
    <property type="protein sequence ID" value="ELU00383.1"/>
    <property type="molecule type" value="Genomic_DNA"/>
</dbReference>
<evidence type="ECO:0000259" key="12">
    <source>
        <dbReference type="SMART" id="SM01333"/>
    </source>
</evidence>
<protein>
    <recommendedName>
        <fullName evidence="11">Methylcytosine dioxygenase TET</fullName>
        <ecNumber evidence="11">1.14.11.80</ecNumber>
    </recommendedName>
</protein>
<dbReference type="GO" id="GO:0070579">
    <property type="term" value="F:DNA 5-methylcytosine dioxygenase activity"/>
    <property type="evidence" value="ECO:0007669"/>
    <property type="project" value="UniProtKB-UniRule"/>
</dbReference>
<name>R7U998_CAPTE</name>
<dbReference type="OMA" id="NNMNNGC"/>
<dbReference type="GO" id="GO:0008270">
    <property type="term" value="F:zinc ion binding"/>
    <property type="evidence" value="ECO:0007669"/>
    <property type="project" value="UniProtKB-UniRule"/>
</dbReference>
<dbReference type="InterPro" id="IPR046942">
    <property type="entry name" value="TET_oxygenase"/>
</dbReference>
<dbReference type="AlphaFoldDB" id="R7U998"/>
<evidence type="ECO:0000256" key="11">
    <source>
        <dbReference type="RuleBase" id="RU367064"/>
    </source>
</evidence>
<comment type="catalytic activity">
    <reaction evidence="10 11">
        <text>a 5-hydroxymethyl-2'-deoxycytidine in DNA + 2-oxoglutarate + O2 = a 5-formyl-2'-deoxycytidine in DNA + succinate + CO2 + H2O</text>
        <dbReference type="Rhea" id="RHEA:53828"/>
        <dbReference type="Rhea" id="RHEA-COMP:13315"/>
        <dbReference type="Rhea" id="RHEA-COMP:13656"/>
        <dbReference type="ChEBI" id="CHEBI:15377"/>
        <dbReference type="ChEBI" id="CHEBI:15379"/>
        <dbReference type="ChEBI" id="CHEBI:16526"/>
        <dbReference type="ChEBI" id="CHEBI:16810"/>
        <dbReference type="ChEBI" id="CHEBI:30031"/>
        <dbReference type="ChEBI" id="CHEBI:136731"/>
        <dbReference type="ChEBI" id="CHEBI:137731"/>
        <dbReference type="EC" id="1.14.11.80"/>
    </reaction>
</comment>
<feature type="non-terminal residue" evidence="13">
    <location>
        <position position="316"/>
    </location>
</feature>
<organism evidence="13">
    <name type="scientific">Capitella teleta</name>
    <name type="common">Polychaete worm</name>
    <dbReference type="NCBI Taxonomy" id="283909"/>
    <lineage>
        <taxon>Eukaryota</taxon>
        <taxon>Metazoa</taxon>
        <taxon>Spiralia</taxon>
        <taxon>Lophotrochozoa</taxon>
        <taxon>Annelida</taxon>
        <taxon>Polychaeta</taxon>
        <taxon>Sedentaria</taxon>
        <taxon>Scolecida</taxon>
        <taxon>Capitellidae</taxon>
        <taxon>Capitella</taxon>
    </lineage>
</organism>
<comment type="function">
    <text evidence="11">Dioxygenase that catalyzes the conversion of the modified genomic base 5-methylcytosine (5mC) into 5-hydroxymethylcytosine (5hmC) and plays a key role in epigenetic chromatin reprogramming during embryonic development.</text>
</comment>
<dbReference type="GO" id="GO:0005634">
    <property type="term" value="C:nucleus"/>
    <property type="evidence" value="ECO:0007669"/>
    <property type="project" value="UniProtKB-UniRule"/>
</dbReference>
<evidence type="ECO:0000313" key="13">
    <source>
        <dbReference type="EMBL" id="ELU00383.1"/>
    </source>
</evidence>
<reference evidence="14" key="3">
    <citation type="submission" date="2015-06" db="UniProtKB">
        <authorList>
            <consortium name="EnsemblMetazoa"/>
        </authorList>
    </citation>
    <scope>IDENTIFICATION</scope>
</reference>
<comment type="cofactor">
    <cofactor evidence="11">
        <name>Fe(2+)</name>
        <dbReference type="ChEBI" id="CHEBI:29033"/>
    </cofactor>
    <text evidence="11">Binds 1 Fe(2+) ion per subunit.</text>
</comment>
<dbReference type="Pfam" id="PF12851">
    <property type="entry name" value="Tet_JBP"/>
    <property type="match status" value="1"/>
</dbReference>
<dbReference type="GO" id="GO:0045944">
    <property type="term" value="P:positive regulation of transcription by RNA polymerase II"/>
    <property type="evidence" value="ECO:0007669"/>
    <property type="project" value="TreeGrafter"/>
</dbReference>
<reference evidence="13 15" key="2">
    <citation type="journal article" date="2013" name="Nature">
        <title>Insights into bilaterian evolution from three spiralian genomes.</title>
        <authorList>
            <person name="Simakov O."/>
            <person name="Marletaz F."/>
            <person name="Cho S.J."/>
            <person name="Edsinger-Gonzales E."/>
            <person name="Havlak P."/>
            <person name="Hellsten U."/>
            <person name="Kuo D.H."/>
            <person name="Larsson T."/>
            <person name="Lv J."/>
            <person name="Arendt D."/>
            <person name="Savage R."/>
            <person name="Osoegawa K."/>
            <person name="de Jong P."/>
            <person name="Grimwood J."/>
            <person name="Chapman J.A."/>
            <person name="Shapiro H."/>
            <person name="Aerts A."/>
            <person name="Otillar R.P."/>
            <person name="Terry A.Y."/>
            <person name="Boore J.L."/>
            <person name="Grigoriev I.V."/>
            <person name="Lindberg D.R."/>
            <person name="Seaver E.C."/>
            <person name="Weisblat D.A."/>
            <person name="Putnam N.H."/>
            <person name="Rokhsar D.S."/>
        </authorList>
    </citation>
    <scope>NUCLEOTIDE SEQUENCE</scope>
    <source>
        <strain evidence="13 15">I ESC-2004</strain>
    </source>
</reference>
<evidence type="ECO:0000256" key="2">
    <source>
        <dbReference type="ARBA" id="ARBA00007502"/>
    </source>
</evidence>
<dbReference type="OrthoDB" id="8854879at2759"/>
<keyword evidence="4 11" id="KW-0479">Metal-binding</keyword>
<evidence type="ECO:0000256" key="10">
    <source>
        <dbReference type="ARBA" id="ARBA00049431"/>
    </source>
</evidence>
<keyword evidence="15" id="KW-1185">Reference proteome</keyword>
<keyword evidence="5 11" id="KW-0862">Zinc</keyword>
<dbReference type="InterPro" id="IPR040175">
    <property type="entry name" value="TET1/2/3"/>
</dbReference>
<keyword evidence="6 11" id="KW-0223">Dioxygenase</keyword>
<keyword evidence="3" id="KW-0158">Chromosome</keyword>
<dbReference type="EC" id="1.14.11.80" evidence="11"/>
<comment type="subcellular location">
    <subcellularLocation>
        <location evidence="1">Chromosome</location>
    </subcellularLocation>
</comment>
<sequence>MNSDSYNEDREGPYYTHLGAGPTVPAIRELMEKRMNITGDALRIEKVIYTGREGKSPQGCPVAKWILRRSSKDEKCMVIVRQRPGHTCPTAIMVIAIVVWDGIPETQATGLYDYLRHTLPDNGHETERRCGTNEKRTCACQGWSDAVGGASFTFGCSWSMYFNGCKYAKSSDSKVHRFRLRDPMEEPILERHLQTLATDIGPLYKMVAPDSYANMTALEDEATDCRLGYRRGRPFGGVTAVVDFCAHAHKDQHNMNNGCTVVATLTKHRGLEKPEDEQLHVLPLCVLESKDEFGSVDNQFAKIRSGAIEWLTKYPM</sequence>
<dbReference type="GO" id="GO:0005694">
    <property type="term" value="C:chromosome"/>
    <property type="evidence" value="ECO:0007669"/>
    <property type="project" value="UniProtKB-SubCell"/>
</dbReference>
<evidence type="ECO:0000256" key="6">
    <source>
        <dbReference type="ARBA" id="ARBA00022964"/>
    </source>
</evidence>
<evidence type="ECO:0000256" key="3">
    <source>
        <dbReference type="ARBA" id="ARBA00022454"/>
    </source>
</evidence>
<feature type="domain" description="Methylcytosine dioxygenase TET1-3 oxygenase" evidence="12">
    <location>
        <begin position="157"/>
        <end position="316"/>
    </location>
</feature>
<comment type="catalytic activity">
    <reaction evidence="11">
        <text>a 5-methyl-2'-deoxycytidine in DNA + 2-oxoglutarate + O2 = a 5-hydroxymethyl-2'-deoxycytidine in DNA + succinate + CO2</text>
        <dbReference type="Rhea" id="RHEA:52636"/>
        <dbReference type="Rhea" id="RHEA-COMP:11370"/>
        <dbReference type="Rhea" id="RHEA-COMP:13315"/>
        <dbReference type="ChEBI" id="CHEBI:15379"/>
        <dbReference type="ChEBI" id="CHEBI:16526"/>
        <dbReference type="ChEBI" id="CHEBI:16810"/>
        <dbReference type="ChEBI" id="CHEBI:30031"/>
        <dbReference type="ChEBI" id="CHEBI:85454"/>
        <dbReference type="ChEBI" id="CHEBI:136731"/>
        <dbReference type="EC" id="1.14.11.80"/>
    </reaction>
</comment>
<comment type="similarity">
    <text evidence="2 11">Belongs to the TET family.</text>
</comment>
<dbReference type="PANTHER" id="PTHR23358:SF6">
    <property type="entry name" value="METHYLCYTOSINE DIOXYGENASE TET"/>
    <property type="match status" value="1"/>
</dbReference>